<proteinExistence type="predicted"/>
<reference evidence="5 6" key="1">
    <citation type="submission" date="2019-03" db="EMBL/GenBank/DDBJ databases">
        <title>Genomic Encyclopedia of Type Strains, Phase III (KMG-III): the genomes of soil and plant-associated and newly described type strains.</title>
        <authorList>
            <person name="Whitman W."/>
        </authorList>
    </citation>
    <scope>NUCLEOTIDE SEQUENCE [LARGE SCALE GENOMIC DNA]</scope>
    <source>
        <strain evidence="5 6">VKMAc-2574</strain>
    </source>
</reference>
<keyword evidence="2" id="KW-0238">DNA-binding</keyword>
<feature type="domain" description="Tetracycline repressor TetR C-terminal" evidence="4">
    <location>
        <begin position="95"/>
        <end position="233"/>
    </location>
</feature>
<evidence type="ECO:0000313" key="6">
    <source>
        <dbReference type="Proteomes" id="UP000295060"/>
    </source>
</evidence>
<dbReference type="Pfam" id="PF02909">
    <property type="entry name" value="TetR_C_1"/>
    <property type="match status" value="1"/>
</dbReference>
<dbReference type="Gene3D" id="1.10.10.60">
    <property type="entry name" value="Homeodomain-like"/>
    <property type="match status" value="1"/>
</dbReference>
<dbReference type="InterPro" id="IPR004111">
    <property type="entry name" value="Repressor_TetR_C"/>
</dbReference>
<protein>
    <submittedName>
        <fullName evidence="5">TetR family transcriptional regulator</fullName>
    </submittedName>
</protein>
<dbReference type="PANTHER" id="PTHR30055">
    <property type="entry name" value="HTH-TYPE TRANSCRIPTIONAL REGULATOR RUTR"/>
    <property type="match status" value="1"/>
</dbReference>
<dbReference type="PANTHER" id="PTHR30055:SF151">
    <property type="entry name" value="TRANSCRIPTIONAL REGULATORY PROTEIN"/>
    <property type="match status" value="1"/>
</dbReference>
<dbReference type="EMBL" id="SODU01000003">
    <property type="protein sequence ID" value="TDW88361.1"/>
    <property type="molecule type" value="Genomic_DNA"/>
</dbReference>
<dbReference type="InterPro" id="IPR050109">
    <property type="entry name" value="HTH-type_TetR-like_transc_reg"/>
</dbReference>
<evidence type="ECO:0000256" key="2">
    <source>
        <dbReference type="ARBA" id="ARBA00023125"/>
    </source>
</evidence>
<evidence type="ECO:0000256" key="1">
    <source>
        <dbReference type="ARBA" id="ARBA00023015"/>
    </source>
</evidence>
<sequence length="238" mass="26265">MLRRMAREADRKTALGSVWLREEPPPTRARLSREDIVLTAIKVLDREGLDTFSMRVMATELGTAATSALYWRIATKNDLLELVVDTVLGEALIPAEGDWREQVTAVVQAAYRALWEHPWAAQLLPTHAGLGPNYQALTERVQSILNEAGFRGTHLDSAVSAIFHYLIGSAVTDSAWLAVVRRSGLDEPRWAARSADQMGVDAEHLAAYLNRESTAGPEARFASGLRVILVGLRPRQIS</sequence>
<dbReference type="InterPro" id="IPR036271">
    <property type="entry name" value="Tet_transcr_reg_TetR-rel_C_sf"/>
</dbReference>
<dbReference type="SUPFAM" id="SSF48498">
    <property type="entry name" value="Tetracyclin repressor-like, C-terminal domain"/>
    <property type="match status" value="1"/>
</dbReference>
<keyword evidence="6" id="KW-1185">Reference proteome</keyword>
<name>A0ABY2FDP8_9ACTN</name>
<dbReference type="SUPFAM" id="SSF46689">
    <property type="entry name" value="Homeodomain-like"/>
    <property type="match status" value="1"/>
</dbReference>
<evidence type="ECO:0000313" key="5">
    <source>
        <dbReference type="EMBL" id="TDW88361.1"/>
    </source>
</evidence>
<keyword evidence="3" id="KW-0804">Transcription</keyword>
<dbReference type="Proteomes" id="UP000295060">
    <property type="component" value="Unassembled WGS sequence"/>
</dbReference>
<dbReference type="Gene3D" id="1.10.357.10">
    <property type="entry name" value="Tetracycline Repressor, domain 2"/>
    <property type="match status" value="1"/>
</dbReference>
<gene>
    <name evidence="5" type="ORF">EV137_6456</name>
</gene>
<accession>A0ABY2FDP8</accession>
<evidence type="ECO:0000256" key="3">
    <source>
        <dbReference type="ARBA" id="ARBA00023163"/>
    </source>
</evidence>
<organism evidence="5 6">
    <name type="scientific">Kribbella pratensis</name>
    <dbReference type="NCBI Taxonomy" id="2512112"/>
    <lineage>
        <taxon>Bacteria</taxon>
        <taxon>Bacillati</taxon>
        <taxon>Actinomycetota</taxon>
        <taxon>Actinomycetes</taxon>
        <taxon>Propionibacteriales</taxon>
        <taxon>Kribbellaceae</taxon>
        <taxon>Kribbella</taxon>
    </lineage>
</organism>
<comment type="caution">
    <text evidence="5">The sequence shown here is derived from an EMBL/GenBank/DDBJ whole genome shotgun (WGS) entry which is preliminary data.</text>
</comment>
<keyword evidence="1" id="KW-0805">Transcription regulation</keyword>
<evidence type="ECO:0000259" key="4">
    <source>
        <dbReference type="Pfam" id="PF02909"/>
    </source>
</evidence>
<dbReference type="InterPro" id="IPR009057">
    <property type="entry name" value="Homeodomain-like_sf"/>
</dbReference>